<protein>
    <submittedName>
        <fullName evidence="3">Response regulator receiver domain-containing protein</fullName>
    </submittedName>
</protein>
<keyword evidence="4" id="KW-1185">Reference proteome</keyword>
<dbReference type="OrthoDB" id="673128at2"/>
<dbReference type="InterPro" id="IPR052893">
    <property type="entry name" value="TCS_response_regulator"/>
</dbReference>
<dbReference type="GO" id="GO:0000160">
    <property type="term" value="P:phosphorelay signal transduction system"/>
    <property type="evidence" value="ECO:0007669"/>
    <property type="project" value="InterPro"/>
</dbReference>
<dbReference type="Gene3D" id="3.40.50.2300">
    <property type="match status" value="1"/>
</dbReference>
<dbReference type="AlphaFoldDB" id="A0A4R6QFR7"/>
<feature type="domain" description="Response regulatory" evidence="2">
    <location>
        <begin position="5"/>
        <end position="133"/>
    </location>
</feature>
<dbReference type="RefSeq" id="WP_133531562.1">
    <property type="nucleotide sequence ID" value="NZ_SNXR01000002.1"/>
</dbReference>
<accession>A0A4R6QFR7</accession>
<evidence type="ECO:0000313" key="4">
    <source>
        <dbReference type="Proteomes" id="UP000295260"/>
    </source>
</evidence>
<dbReference type="Proteomes" id="UP000295260">
    <property type="component" value="Unassembled WGS sequence"/>
</dbReference>
<gene>
    <name evidence="3" type="ORF">BC748_0169</name>
</gene>
<comment type="caution">
    <text evidence="3">The sequence shown here is derived from an EMBL/GenBank/DDBJ whole genome shotgun (WGS) entry which is preliminary data.</text>
</comment>
<proteinExistence type="predicted"/>
<dbReference type="SUPFAM" id="SSF52172">
    <property type="entry name" value="CheY-like"/>
    <property type="match status" value="1"/>
</dbReference>
<evidence type="ECO:0000313" key="3">
    <source>
        <dbReference type="EMBL" id="TDP61753.1"/>
    </source>
</evidence>
<dbReference type="EMBL" id="SNXR01000002">
    <property type="protein sequence ID" value="TDP61753.1"/>
    <property type="molecule type" value="Genomic_DNA"/>
</dbReference>
<keyword evidence="1" id="KW-0597">Phosphoprotein</keyword>
<evidence type="ECO:0000256" key="1">
    <source>
        <dbReference type="PROSITE-ProRule" id="PRU00169"/>
    </source>
</evidence>
<dbReference type="InterPro" id="IPR001789">
    <property type="entry name" value="Sig_transdc_resp-reg_receiver"/>
</dbReference>
<reference evidence="3 4" key="1">
    <citation type="submission" date="2019-03" db="EMBL/GenBank/DDBJ databases">
        <title>Genomic Encyclopedia of Archaeal and Bacterial Type Strains, Phase II (KMG-II): from individual species to whole genera.</title>
        <authorList>
            <person name="Goeker M."/>
        </authorList>
    </citation>
    <scope>NUCLEOTIDE SEQUENCE [LARGE SCALE GENOMIC DNA]</scope>
    <source>
        <strain evidence="3 4">DSM 25687</strain>
    </source>
</reference>
<feature type="modified residue" description="4-aspartylphosphate" evidence="1">
    <location>
        <position position="62"/>
    </location>
</feature>
<dbReference type="PANTHER" id="PTHR44520">
    <property type="entry name" value="RESPONSE REGULATOR RCP1-RELATED"/>
    <property type="match status" value="1"/>
</dbReference>
<evidence type="ECO:0000259" key="2">
    <source>
        <dbReference type="PROSITE" id="PS50110"/>
    </source>
</evidence>
<dbReference type="PROSITE" id="PS50110">
    <property type="entry name" value="RESPONSE_REGULATORY"/>
    <property type="match status" value="1"/>
</dbReference>
<organism evidence="3 4">
    <name type="scientific">Flavobacterium dankookense</name>
    <dbReference type="NCBI Taxonomy" id="706186"/>
    <lineage>
        <taxon>Bacteria</taxon>
        <taxon>Pseudomonadati</taxon>
        <taxon>Bacteroidota</taxon>
        <taxon>Flavobacteriia</taxon>
        <taxon>Flavobacteriales</taxon>
        <taxon>Flavobacteriaceae</taxon>
        <taxon>Flavobacterium</taxon>
    </lineage>
</organism>
<dbReference type="PANTHER" id="PTHR44520:SF2">
    <property type="entry name" value="RESPONSE REGULATOR RCP1"/>
    <property type="match status" value="1"/>
</dbReference>
<name>A0A4R6QFR7_9FLAO</name>
<sequence>MKFNDVFVVDDDKIFHFIIKKLLLNNNINVTPKFFENGLLAIEGIKSKMDRGENPPDLILLDINMPILDGWQFLEEFKIIKDKLAKEIIIYIVSSSDNQSDMSKANEYQDEVKDYYLKPMTAEDLKTIFSYPA</sequence>
<dbReference type="Pfam" id="PF00072">
    <property type="entry name" value="Response_reg"/>
    <property type="match status" value="1"/>
</dbReference>
<dbReference type="SMART" id="SM00448">
    <property type="entry name" value="REC"/>
    <property type="match status" value="1"/>
</dbReference>
<dbReference type="InterPro" id="IPR011006">
    <property type="entry name" value="CheY-like_superfamily"/>
</dbReference>